<proteinExistence type="predicted"/>
<dbReference type="SUPFAM" id="SSF103025">
    <property type="entry name" value="Folate-binding domain"/>
    <property type="match status" value="1"/>
</dbReference>
<dbReference type="Gene3D" id="3.30.1360.120">
    <property type="entry name" value="Probable tRNA modification gtpase trme, domain 1"/>
    <property type="match status" value="1"/>
</dbReference>
<dbReference type="EMBL" id="CP049811">
    <property type="protein sequence ID" value="QIK40654.1"/>
    <property type="molecule type" value="Genomic_DNA"/>
</dbReference>
<dbReference type="RefSeq" id="WP_166190358.1">
    <property type="nucleotide sequence ID" value="NZ_CP049811.1"/>
</dbReference>
<evidence type="ECO:0000313" key="1">
    <source>
        <dbReference type="EMBL" id="QIK40654.1"/>
    </source>
</evidence>
<dbReference type="Proteomes" id="UP000500791">
    <property type="component" value="Chromosome"/>
</dbReference>
<dbReference type="AlphaFoldDB" id="A0A6G7VKX4"/>
<reference evidence="1 2" key="1">
    <citation type="submission" date="2020-03" db="EMBL/GenBank/DDBJ databases">
        <title>Complete genome sequence of Monaibacterium sp. ALG8 with diverse plasmids.</title>
        <authorList>
            <person name="Sun C."/>
        </authorList>
    </citation>
    <scope>NUCLEOTIDE SEQUENCE [LARGE SCALE GENOMIC DNA]</scope>
    <source>
        <strain evidence="1 2">ALG8</strain>
    </source>
</reference>
<dbReference type="Pfam" id="PF04268">
    <property type="entry name" value="SoxG"/>
    <property type="match status" value="1"/>
</dbReference>
<dbReference type="InterPro" id="IPR027266">
    <property type="entry name" value="TrmE/GcvT-like"/>
</dbReference>
<dbReference type="InterPro" id="IPR007375">
    <property type="entry name" value="SoxG"/>
</dbReference>
<keyword evidence="2" id="KW-1185">Reference proteome</keyword>
<protein>
    <submittedName>
        <fullName evidence="1">Sarcosine oxidase subunit gamma</fullName>
    </submittedName>
</protein>
<gene>
    <name evidence="1" type="ORF">G8E03_07650</name>
</gene>
<organism evidence="1 2">
    <name type="scientific">Pontivivens nitratireducens</name>
    <dbReference type="NCBI Taxonomy" id="2758038"/>
    <lineage>
        <taxon>Bacteria</taxon>
        <taxon>Pseudomonadati</taxon>
        <taxon>Pseudomonadota</taxon>
        <taxon>Alphaproteobacteria</taxon>
        <taxon>Rhodobacterales</taxon>
        <taxon>Paracoccaceae</taxon>
        <taxon>Pontivivens</taxon>
    </lineage>
</organism>
<sequence length="193" mass="20471">MSDPRTALQGAHFAGDVTVTDAGLIGMISIRGDQSDSGFRSAIRDVTGYDVPDQREMRGDATGGLAWMSPDDLMLFCGHAQANVMADRLTAALGDARNMVTVLSDARAVIRLHGASVRDVLAKGAPVDLAPGKFEPGSIRRTRLGQVAVAFWLTGQDSAELVCFRSVAEFVFDWLSVAAAYGASVAYHAKPLT</sequence>
<name>A0A6G7VKX4_9RHOB</name>
<dbReference type="KEGG" id="mon:G8E03_07650"/>
<accession>A0A6G7VKX4</accession>
<evidence type="ECO:0000313" key="2">
    <source>
        <dbReference type="Proteomes" id="UP000500791"/>
    </source>
</evidence>
<dbReference type="Gene3D" id="3.30.70.1520">
    <property type="entry name" value="Heterotetrameric sarcosine oxidase"/>
    <property type="match status" value="1"/>
</dbReference>